<reference evidence="2" key="1">
    <citation type="submission" date="2014-09" db="EMBL/GenBank/DDBJ databases">
        <authorList>
            <person name="Magalhaes I.L.F."/>
            <person name="Oliveira U."/>
            <person name="Santos F.R."/>
            <person name="Vidigal T.H.D.A."/>
            <person name="Brescovit A.D."/>
            <person name="Santos A.J."/>
        </authorList>
    </citation>
    <scope>NUCLEOTIDE SEQUENCE</scope>
    <source>
        <tissue evidence="2">Shoot tissue taken approximately 20 cm above the soil surface</tissue>
    </source>
</reference>
<feature type="compositionally biased region" description="Low complexity" evidence="1">
    <location>
        <begin position="26"/>
        <end position="42"/>
    </location>
</feature>
<sequence length="48" mass="4823">MSEACTLSIVTLAPASTVAAARSTNSRSLPAAASSRTALSRTGCLVDR</sequence>
<evidence type="ECO:0000313" key="2">
    <source>
        <dbReference type="EMBL" id="JAD47229.1"/>
    </source>
</evidence>
<proteinExistence type="predicted"/>
<reference evidence="2" key="2">
    <citation type="journal article" date="2015" name="Data Brief">
        <title>Shoot transcriptome of the giant reed, Arundo donax.</title>
        <authorList>
            <person name="Barrero R.A."/>
            <person name="Guerrero F.D."/>
            <person name="Moolhuijzen P."/>
            <person name="Goolsby J.A."/>
            <person name="Tidwell J."/>
            <person name="Bellgard S.E."/>
            <person name="Bellgard M.I."/>
        </authorList>
    </citation>
    <scope>NUCLEOTIDE SEQUENCE</scope>
    <source>
        <tissue evidence="2">Shoot tissue taken approximately 20 cm above the soil surface</tissue>
    </source>
</reference>
<name>A0A0A9A6B7_ARUDO</name>
<dbReference type="EMBL" id="GBRH01250666">
    <property type="protein sequence ID" value="JAD47229.1"/>
    <property type="molecule type" value="Transcribed_RNA"/>
</dbReference>
<dbReference type="AlphaFoldDB" id="A0A0A9A6B7"/>
<protein>
    <submittedName>
        <fullName evidence="2">Uncharacterized protein</fullName>
    </submittedName>
</protein>
<feature type="region of interest" description="Disordered" evidence="1">
    <location>
        <begin position="24"/>
        <end position="48"/>
    </location>
</feature>
<organism evidence="2">
    <name type="scientific">Arundo donax</name>
    <name type="common">Giant reed</name>
    <name type="synonym">Donax arundinaceus</name>
    <dbReference type="NCBI Taxonomy" id="35708"/>
    <lineage>
        <taxon>Eukaryota</taxon>
        <taxon>Viridiplantae</taxon>
        <taxon>Streptophyta</taxon>
        <taxon>Embryophyta</taxon>
        <taxon>Tracheophyta</taxon>
        <taxon>Spermatophyta</taxon>
        <taxon>Magnoliopsida</taxon>
        <taxon>Liliopsida</taxon>
        <taxon>Poales</taxon>
        <taxon>Poaceae</taxon>
        <taxon>PACMAD clade</taxon>
        <taxon>Arundinoideae</taxon>
        <taxon>Arundineae</taxon>
        <taxon>Arundo</taxon>
    </lineage>
</organism>
<accession>A0A0A9A6B7</accession>
<evidence type="ECO:0000256" key="1">
    <source>
        <dbReference type="SAM" id="MobiDB-lite"/>
    </source>
</evidence>